<keyword evidence="1" id="KW-1133">Transmembrane helix</keyword>
<protein>
    <submittedName>
        <fullName evidence="2">Uncharacterized protein</fullName>
    </submittedName>
</protein>
<dbReference type="AlphaFoldDB" id="A0AAQ4EXC5"/>
<keyword evidence="3" id="KW-1185">Reference proteome</keyword>
<gene>
    <name evidence="2" type="ORF">V5799_019407</name>
</gene>
<proteinExistence type="predicted"/>
<sequence length="217" mass="23694">MNVIKDTAPAAMVKEERDDEVDIDLNVVGTEGFEAMFAKLERSSRAMGISTISVMATSMEELFLSVEAWYNPYLRGGKAIAMTLVHTALLRNIAEGSEEVAPGFGPTAQISVPETTVEGTITSFQRSVEELSSTSAMMFEARALFLPLAAGLVVGAFALFPTAERSCRAKDLQLMTGMSGRVFWMANFLFDLHMYLVLWALLGLLYSAYYTVATVTS</sequence>
<feature type="non-terminal residue" evidence="2">
    <location>
        <position position="217"/>
    </location>
</feature>
<name>A0AAQ4EXC5_AMBAM</name>
<feature type="transmembrane region" description="Helical" evidence="1">
    <location>
        <begin position="143"/>
        <end position="161"/>
    </location>
</feature>
<accession>A0AAQ4EXC5</accession>
<dbReference type="Proteomes" id="UP001321473">
    <property type="component" value="Unassembled WGS sequence"/>
</dbReference>
<evidence type="ECO:0000313" key="2">
    <source>
        <dbReference type="EMBL" id="KAK8779252.1"/>
    </source>
</evidence>
<evidence type="ECO:0000256" key="1">
    <source>
        <dbReference type="SAM" id="Phobius"/>
    </source>
</evidence>
<feature type="transmembrane region" description="Helical" evidence="1">
    <location>
        <begin position="182"/>
        <end position="209"/>
    </location>
</feature>
<reference evidence="2 3" key="1">
    <citation type="journal article" date="2023" name="Arcadia Sci">
        <title>De novo assembly of a long-read Amblyomma americanum tick genome.</title>
        <authorList>
            <person name="Chou S."/>
            <person name="Poskanzer K.E."/>
            <person name="Rollins M."/>
            <person name="Thuy-Boun P.S."/>
        </authorList>
    </citation>
    <scope>NUCLEOTIDE SEQUENCE [LARGE SCALE GENOMIC DNA]</scope>
    <source>
        <strain evidence="2">F_SG_1</strain>
        <tissue evidence="2">Salivary glands</tissue>
    </source>
</reference>
<evidence type="ECO:0000313" key="3">
    <source>
        <dbReference type="Proteomes" id="UP001321473"/>
    </source>
</evidence>
<keyword evidence="1" id="KW-0812">Transmembrane</keyword>
<organism evidence="2 3">
    <name type="scientific">Amblyomma americanum</name>
    <name type="common">Lone star tick</name>
    <dbReference type="NCBI Taxonomy" id="6943"/>
    <lineage>
        <taxon>Eukaryota</taxon>
        <taxon>Metazoa</taxon>
        <taxon>Ecdysozoa</taxon>
        <taxon>Arthropoda</taxon>
        <taxon>Chelicerata</taxon>
        <taxon>Arachnida</taxon>
        <taxon>Acari</taxon>
        <taxon>Parasitiformes</taxon>
        <taxon>Ixodida</taxon>
        <taxon>Ixodoidea</taxon>
        <taxon>Ixodidae</taxon>
        <taxon>Amblyomminae</taxon>
        <taxon>Amblyomma</taxon>
    </lineage>
</organism>
<dbReference type="EMBL" id="JARKHS020009988">
    <property type="protein sequence ID" value="KAK8779252.1"/>
    <property type="molecule type" value="Genomic_DNA"/>
</dbReference>
<keyword evidence="1" id="KW-0472">Membrane</keyword>
<comment type="caution">
    <text evidence="2">The sequence shown here is derived from an EMBL/GenBank/DDBJ whole genome shotgun (WGS) entry which is preliminary data.</text>
</comment>